<dbReference type="AlphaFoldDB" id="C8PL87"/>
<accession>C8PL87</accession>
<reference evidence="3 4" key="1">
    <citation type="submission" date="2009-07" db="EMBL/GenBank/DDBJ databases">
        <authorList>
            <person name="Madupu R."/>
            <person name="Sebastian Y."/>
            <person name="Durkin A.S."/>
            <person name="Torralba M."/>
            <person name="Methe B."/>
            <person name="Sutton G.G."/>
            <person name="Strausberg R.L."/>
            <person name="Nelson K.E."/>
        </authorList>
    </citation>
    <scope>NUCLEOTIDE SEQUENCE [LARGE SCALE GENOMIC DNA]</scope>
    <source>
        <strain evidence="3 4">RM3268</strain>
    </source>
</reference>
<dbReference type="RefSeq" id="WP_005873174.1">
    <property type="nucleotide sequence ID" value="NZ_ACYG01000031.1"/>
</dbReference>
<evidence type="ECO:0000313" key="3">
    <source>
        <dbReference type="EMBL" id="EEV16502.1"/>
    </source>
</evidence>
<keyword evidence="4" id="KW-1185">Reference proteome</keyword>
<protein>
    <recommendedName>
        <fullName evidence="2">YCII-related domain-containing protein</fullName>
    </recommendedName>
</protein>
<comment type="similarity">
    <text evidence="1">Belongs to the YciI family.</text>
</comment>
<evidence type="ECO:0000259" key="2">
    <source>
        <dbReference type="Pfam" id="PF03795"/>
    </source>
</evidence>
<sequence>MFIANLTYVKEISEVDRFINEHNAFLDRFYAADKFICSGRKVPRTGGIILINAKDRTELDEIIAQDPFFQNGVAKYEIIEFAPTKFAPEFWRLFGE</sequence>
<dbReference type="Pfam" id="PF03795">
    <property type="entry name" value="YCII"/>
    <property type="match status" value="1"/>
</dbReference>
<gene>
    <name evidence="3" type="ORF">CAMGR0001_2878</name>
</gene>
<proteinExistence type="inferred from homology"/>
<name>C8PL87_9BACT</name>
<dbReference type="PANTHER" id="PTHR37828">
    <property type="entry name" value="GSR2449 PROTEIN"/>
    <property type="match status" value="1"/>
</dbReference>
<evidence type="ECO:0000313" key="4">
    <source>
        <dbReference type="Proteomes" id="UP000005709"/>
    </source>
</evidence>
<dbReference type="OrthoDB" id="9814407at2"/>
<evidence type="ECO:0000256" key="1">
    <source>
        <dbReference type="ARBA" id="ARBA00007689"/>
    </source>
</evidence>
<dbReference type="InterPro" id="IPR011008">
    <property type="entry name" value="Dimeric_a/b-barrel"/>
</dbReference>
<dbReference type="STRING" id="824.CGRAC_1730"/>
<organism evidence="3 4">
    <name type="scientific">Campylobacter gracilis RM3268</name>
    <dbReference type="NCBI Taxonomy" id="553220"/>
    <lineage>
        <taxon>Bacteria</taxon>
        <taxon>Pseudomonadati</taxon>
        <taxon>Campylobacterota</taxon>
        <taxon>Epsilonproteobacteria</taxon>
        <taxon>Campylobacterales</taxon>
        <taxon>Campylobacteraceae</taxon>
        <taxon>Campylobacter</taxon>
    </lineage>
</organism>
<dbReference type="InterPro" id="IPR005545">
    <property type="entry name" value="YCII"/>
</dbReference>
<dbReference type="SUPFAM" id="SSF54909">
    <property type="entry name" value="Dimeric alpha+beta barrel"/>
    <property type="match status" value="1"/>
</dbReference>
<dbReference type="Gene3D" id="3.30.70.1060">
    <property type="entry name" value="Dimeric alpha+beta barrel"/>
    <property type="match status" value="1"/>
</dbReference>
<dbReference type="EMBL" id="ACYG01000031">
    <property type="protein sequence ID" value="EEV16502.1"/>
    <property type="molecule type" value="Genomic_DNA"/>
</dbReference>
<dbReference type="Proteomes" id="UP000005709">
    <property type="component" value="Unassembled WGS sequence"/>
</dbReference>
<dbReference type="eggNOG" id="COG2350">
    <property type="taxonomic scope" value="Bacteria"/>
</dbReference>
<comment type="caution">
    <text evidence="3">The sequence shown here is derived from an EMBL/GenBank/DDBJ whole genome shotgun (WGS) entry which is preliminary data.</text>
</comment>
<feature type="domain" description="YCII-related" evidence="2">
    <location>
        <begin position="1"/>
        <end position="81"/>
    </location>
</feature>
<dbReference type="PANTHER" id="PTHR37828:SF1">
    <property type="entry name" value="YCII-RELATED DOMAIN-CONTAINING PROTEIN"/>
    <property type="match status" value="1"/>
</dbReference>